<dbReference type="STRING" id="1076937.SAMN04488120_11717"/>
<evidence type="ECO:0000259" key="2">
    <source>
        <dbReference type="Pfam" id="PF20789"/>
    </source>
</evidence>
<dbReference type="Pfam" id="PF13622">
    <property type="entry name" value="4HBT_3"/>
    <property type="match status" value="1"/>
</dbReference>
<feature type="domain" description="Acyl-CoA thioesterase-like C-terminal" evidence="2">
    <location>
        <begin position="130"/>
        <end position="261"/>
    </location>
</feature>
<dbReference type="Gene3D" id="2.40.160.210">
    <property type="entry name" value="Acyl-CoA thioesterase, double hotdog domain"/>
    <property type="match status" value="1"/>
</dbReference>
<name>A0A1I2KD39_9GAMM</name>
<organism evidence="3 4">
    <name type="scientific">Fontimonas thermophila</name>
    <dbReference type="NCBI Taxonomy" id="1076937"/>
    <lineage>
        <taxon>Bacteria</taxon>
        <taxon>Pseudomonadati</taxon>
        <taxon>Pseudomonadota</taxon>
        <taxon>Gammaproteobacteria</taxon>
        <taxon>Nevskiales</taxon>
        <taxon>Nevskiaceae</taxon>
        <taxon>Fontimonas</taxon>
    </lineage>
</organism>
<dbReference type="InterPro" id="IPR042171">
    <property type="entry name" value="Acyl-CoA_hotdog"/>
</dbReference>
<evidence type="ECO:0000313" key="3">
    <source>
        <dbReference type="EMBL" id="SFF64972.1"/>
    </source>
</evidence>
<dbReference type="InterPro" id="IPR049449">
    <property type="entry name" value="TesB_ACOT8-like_N"/>
</dbReference>
<dbReference type="Proteomes" id="UP000199771">
    <property type="component" value="Unassembled WGS sequence"/>
</dbReference>
<keyword evidence="4" id="KW-1185">Reference proteome</keyword>
<dbReference type="Pfam" id="PF20789">
    <property type="entry name" value="4HBT_3C"/>
    <property type="match status" value="1"/>
</dbReference>
<feature type="domain" description="Acyl-CoA thioesterase-like N-terminal HotDog" evidence="1">
    <location>
        <begin position="23"/>
        <end position="105"/>
    </location>
</feature>
<sequence>MLFSEALATLRAADGGWQALIGEDWLQGRTLFGGLQAALAVRALRQCIPQQWPLRVVQTTFIAPVPPGPVRIEGHVLRTGQSAIHAQARIVERGQTLCSVLAIFGQGRASALRLTPAQPDRGERADEKTELPYGAGTAPPFTQHFVMRWTGGRPPFSGATANTTRIHVRHREAQVLDETHAIALADTVPSPGLSMLTQPAMASSLTWMLEFVDHRFGFPHEAFWRMDTEVTAGGDGYLAQSALLWNPDGVLCALSRQSVAVFG</sequence>
<dbReference type="InterPro" id="IPR029069">
    <property type="entry name" value="HotDog_dom_sf"/>
</dbReference>
<dbReference type="SUPFAM" id="SSF54637">
    <property type="entry name" value="Thioesterase/thiol ester dehydrase-isomerase"/>
    <property type="match status" value="2"/>
</dbReference>
<evidence type="ECO:0000313" key="4">
    <source>
        <dbReference type="Proteomes" id="UP000199771"/>
    </source>
</evidence>
<dbReference type="RefSeq" id="WP_159431173.1">
    <property type="nucleotide sequence ID" value="NZ_FOOC01000017.1"/>
</dbReference>
<dbReference type="OrthoDB" id="7059210at2"/>
<dbReference type="EMBL" id="FOOC01000017">
    <property type="protein sequence ID" value="SFF64972.1"/>
    <property type="molecule type" value="Genomic_DNA"/>
</dbReference>
<evidence type="ECO:0000259" key="1">
    <source>
        <dbReference type="Pfam" id="PF13622"/>
    </source>
</evidence>
<proteinExistence type="predicted"/>
<protein>
    <submittedName>
        <fullName evidence="3">Acyl-CoA thioesterase</fullName>
    </submittedName>
</protein>
<gene>
    <name evidence="3" type="ORF">SAMN04488120_11717</name>
</gene>
<accession>A0A1I2KD39</accession>
<reference evidence="3 4" key="1">
    <citation type="submission" date="2016-10" db="EMBL/GenBank/DDBJ databases">
        <authorList>
            <person name="de Groot N.N."/>
        </authorList>
    </citation>
    <scope>NUCLEOTIDE SEQUENCE [LARGE SCALE GENOMIC DNA]</scope>
    <source>
        <strain evidence="3 4">DSM 23609</strain>
    </source>
</reference>
<dbReference type="AlphaFoldDB" id="A0A1I2KD39"/>
<dbReference type="InterPro" id="IPR049450">
    <property type="entry name" value="ACOT8-like_C"/>
</dbReference>